<gene>
    <name evidence="1" type="ORF">GMARGA_LOCUS12982</name>
</gene>
<feature type="non-terminal residue" evidence="1">
    <location>
        <position position="1"/>
    </location>
</feature>
<protein>
    <submittedName>
        <fullName evidence="1">9801_t:CDS:1</fullName>
    </submittedName>
</protein>
<accession>A0ABN7V0P6</accession>
<keyword evidence="2" id="KW-1185">Reference proteome</keyword>
<organism evidence="1 2">
    <name type="scientific">Gigaspora margarita</name>
    <dbReference type="NCBI Taxonomy" id="4874"/>
    <lineage>
        <taxon>Eukaryota</taxon>
        <taxon>Fungi</taxon>
        <taxon>Fungi incertae sedis</taxon>
        <taxon>Mucoromycota</taxon>
        <taxon>Glomeromycotina</taxon>
        <taxon>Glomeromycetes</taxon>
        <taxon>Diversisporales</taxon>
        <taxon>Gigasporaceae</taxon>
        <taxon>Gigaspora</taxon>
    </lineage>
</organism>
<dbReference type="Proteomes" id="UP000789901">
    <property type="component" value="Unassembled WGS sequence"/>
</dbReference>
<evidence type="ECO:0000313" key="2">
    <source>
        <dbReference type="Proteomes" id="UP000789901"/>
    </source>
</evidence>
<evidence type="ECO:0000313" key="1">
    <source>
        <dbReference type="EMBL" id="CAG8714264.1"/>
    </source>
</evidence>
<sequence length="63" mass="7077">WADENSYRVILFQVFGSGCTYYLTNFTSSQKESVQLPSQKASITLSSSIILLQQAAEISLWIN</sequence>
<proteinExistence type="predicted"/>
<name>A0ABN7V0P6_GIGMA</name>
<reference evidence="1 2" key="1">
    <citation type="submission" date="2021-06" db="EMBL/GenBank/DDBJ databases">
        <authorList>
            <person name="Kallberg Y."/>
            <person name="Tangrot J."/>
            <person name="Rosling A."/>
        </authorList>
    </citation>
    <scope>NUCLEOTIDE SEQUENCE [LARGE SCALE GENOMIC DNA]</scope>
    <source>
        <strain evidence="1 2">120-4 pot B 10/14</strain>
    </source>
</reference>
<comment type="caution">
    <text evidence="1">The sequence shown here is derived from an EMBL/GenBank/DDBJ whole genome shotgun (WGS) entry which is preliminary data.</text>
</comment>
<dbReference type="EMBL" id="CAJVQB010008118">
    <property type="protein sequence ID" value="CAG8714264.1"/>
    <property type="molecule type" value="Genomic_DNA"/>
</dbReference>